<dbReference type="Proteomes" id="UP000235619">
    <property type="component" value="Unassembled WGS sequence"/>
</dbReference>
<feature type="transmembrane region" description="Helical" evidence="1">
    <location>
        <begin position="100"/>
        <end position="118"/>
    </location>
</feature>
<feature type="transmembrane region" description="Helical" evidence="1">
    <location>
        <begin position="75"/>
        <end position="93"/>
    </location>
</feature>
<keyword evidence="1" id="KW-1133">Transmembrane helix</keyword>
<feature type="transmembrane region" description="Helical" evidence="1">
    <location>
        <begin position="12"/>
        <end position="32"/>
    </location>
</feature>
<organism evidence="2 3">
    <name type="scientific">Thermodesulfobacterium geofontis</name>
    <dbReference type="NCBI Taxonomy" id="1295609"/>
    <lineage>
        <taxon>Bacteria</taxon>
        <taxon>Pseudomonadati</taxon>
        <taxon>Thermodesulfobacteriota</taxon>
        <taxon>Thermodesulfobacteria</taxon>
        <taxon>Thermodesulfobacteriales</taxon>
        <taxon>Thermodesulfobacteriaceae</taxon>
        <taxon>Thermodesulfobacterium</taxon>
    </lineage>
</organism>
<dbReference type="AlphaFoldDB" id="A0A2N7QGJ9"/>
<evidence type="ECO:0000313" key="3">
    <source>
        <dbReference type="Proteomes" id="UP000235619"/>
    </source>
</evidence>
<reference evidence="2 3" key="1">
    <citation type="submission" date="2018-01" db="EMBL/GenBank/DDBJ databases">
        <title>Metagenomic assembled genomes from two thermal pools in the Uzon Caldera, Kamchatka, Russia.</title>
        <authorList>
            <person name="Wilkins L."/>
            <person name="Ettinger C."/>
        </authorList>
    </citation>
    <scope>NUCLEOTIDE SEQUENCE [LARGE SCALE GENOMIC DNA]</scope>
    <source>
        <strain evidence="2">ARK-04</strain>
    </source>
</reference>
<sequence length="124" mass="14768">MFYINKNTLTNFLILVLIFTFAFVLLKSYAFASLSYGGIKEEKKKVEDIFRKIEKSDKKSEEEARDLVRSFFSDTGLKLFTCISLALSIIFFFRLRNYHLALIFYLLANFFIFFGYKLSNWLFR</sequence>
<name>A0A2N7QGJ9_9BACT</name>
<keyword evidence="1" id="KW-0812">Transmembrane</keyword>
<dbReference type="EMBL" id="PNJD01000041">
    <property type="protein sequence ID" value="PMP98086.1"/>
    <property type="molecule type" value="Genomic_DNA"/>
</dbReference>
<evidence type="ECO:0000313" key="2">
    <source>
        <dbReference type="EMBL" id="PMP98086.1"/>
    </source>
</evidence>
<protein>
    <submittedName>
        <fullName evidence="2">Uncharacterized protein</fullName>
    </submittedName>
</protein>
<proteinExistence type="predicted"/>
<evidence type="ECO:0000256" key="1">
    <source>
        <dbReference type="SAM" id="Phobius"/>
    </source>
</evidence>
<comment type="caution">
    <text evidence="2">The sequence shown here is derived from an EMBL/GenBank/DDBJ whole genome shotgun (WGS) entry which is preliminary data.</text>
</comment>
<gene>
    <name evidence="2" type="ORF">C0169_00705</name>
</gene>
<keyword evidence="1" id="KW-0472">Membrane</keyword>
<accession>A0A2N7QGJ9</accession>